<dbReference type="InterPro" id="IPR036909">
    <property type="entry name" value="Cyt_c-like_dom_sf"/>
</dbReference>
<keyword evidence="5 6" id="KW-0408">Iron</keyword>
<evidence type="ECO:0000259" key="8">
    <source>
        <dbReference type="PROSITE" id="PS51007"/>
    </source>
</evidence>
<reference evidence="9 10" key="1">
    <citation type="submission" date="2018-05" db="EMBL/GenBank/DDBJ databases">
        <title>Paenibacillus flagellatus sp. nov., isolated from selenium mineral soil.</title>
        <authorList>
            <person name="Dai X."/>
        </authorList>
    </citation>
    <scope>NUCLEOTIDE SEQUENCE [LARGE SCALE GENOMIC DNA]</scope>
    <source>
        <strain evidence="9 10">DXL2</strain>
    </source>
</reference>
<dbReference type="Gene3D" id="1.10.760.10">
    <property type="entry name" value="Cytochrome c-like domain"/>
    <property type="match status" value="1"/>
</dbReference>
<dbReference type="InterPro" id="IPR051811">
    <property type="entry name" value="Cytochrome_c550/c551-like"/>
</dbReference>
<keyword evidence="4" id="KW-0249">Electron transport</keyword>
<dbReference type="Proteomes" id="UP000247476">
    <property type="component" value="Unassembled WGS sequence"/>
</dbReference>
<gene>
    <name evidence="9" type="ORF">DLM86_18600</name>
</gene>
<protein>
    <submittedName>
        <fullName evidence="9">Cytochrome C</fullName>
    </submittedName>
</protein>
<evidence type="ECO:0000256" key="1">
    <source>
        <dbReference type="ARBA" id="ARBA00022448"/>
    </source>
</evidence>
<dbReference type="GO" id="GO:0046872">
    <property type="term" value="F:metal ion binding"/>
    <property type="evidence" value="ECO:0007669"/>
    <property type="project" value="UniProtKB-KW"/>
</dbReference>
<dbReference type="OrthoDB" id="7933886at2"/>
<accession>A0A2V5K1V2</accession>
<proteinExistence type="predicted"/>
<evidence type="ECO:0000256" key="6">
    <source>
        <dbReference type="PROSITE-ProRule" id="PRU00433"/>
    </source>
</evidence>
<evidence type="ECO:0000256" key="7">
    <source>
        <dbReference type="SAM" id="MobiDB-lite"/>
    </source>
</evidence>
<name>A0A2V5K1V2_9BACL</name>
<feature type="compositionally biased region" description="Basic and acidic residues" evidence="7">
    <location>
        <begin position="1"/>
        <end position="10"/>
    </location>
</feature>
<dbReference type="PANTHER" id="PTHR37823">
    <property type="entry name" value="CYTOCHROME C-553-LIKE"/>
    <property type="match status" value="1"/>
</dbReference>
<keyword evidence="3 6" id="KW-0479">Metal-binding</keyword>
<evidence type="ECO:0000256" key="4">
    <source>
        <dbReference type="ARBA" id="ARBA00022982"/>
    </source>
</evidence>
<organism evidence="9 10">
    <name type="scientific">Paenibacillus flagellatus</name>
    <dbReference type="NCBI Taxonomy" id="2211139"/>
    <lineage>
        <taxon>Bacteria</taxon>
        <taxon>Bacillati</taxon>
        <taxon>Bacillota</taxon>
        <taxon>Bacilli</taxon>
        <taxon>Bacillales</taxon>
        <taxon>Paenibacillaceae</taxon>
        <taxon>Paenibacillus</taxon>
    </lineage>
</organism>
<keyword evidence="2 6" id="KW-0349">Heme</keyword>
<evidence type="ECO:0000256" key="3">
    <source>
        <dbReference type="ARBA" id="ARBA00022723"/>
    </source>
</evidence>
<dbReference type="Pfam" id="PF13442">
    <property type="entry name" value="Cytochrome_CBB3"/>
    <property type="match status" value="1"/>
</dbReference>
<sequence length="162" mass="16557">MEAPKIETPKTEPNAEAPQAGTPKTETPKPAATPSANAPSAPSGATAQTESPKAGAPQTEPPKTEAPKPTEPAKTEPAKEQPSADTTATAKAEELFKGNCMACHGGSLEGKSGPNLQKVGGTLTKEQIMTQIAKGGSKMPGFEKKLDAEAIETLAGWLAAKK</sequence>
<dbReference type="AlphaFoldDB" id="A0A2V5K1V2"/>
<keyword evidence="1" id="KW-0813">Transport</keyword>
<evidence type="ECO:0000256" key="2">
    <source>
        <dbReference type="ARBA" id="ARBA00022617"/>
    </source>
</evidence>
<dbReference type="SUPFAM" id="SSF46626">
    <property type="entry name" value="Cytochrome c"/>
    <property type="match status" value="1"/>
</dbReference>
<feature type="compositionally biased region" description="Low complexity" evidence="7">
    <location>
        <begin position="20"/>
        <end position="47"/>
    </location>
</feature>
<dbReference type="EMBL" id="QJVJ01000008">
    <property type="protein sequence ID" value="PYI53179.1"/>
    <property type="molecule type" value="Genomic_DNA"/>
</dbReference>
<evidence type="ECO:0000313" key="9">
    <source>
        <dbReference type="EMBL" id="PYI53179.1"/>
    </source>
</evidence>
<dbReference type="InterPro" id="IPR009056">
    <property type="entry name" value="Cyt_c-like_dom"/>
</dbReference>
<keyword evidence="10" id="KW-1185">Reference proteome</keyword>
<evidence type="ECO:0000313" key="10">
    <source>
        <dbReference type="Proteomes" id="UP000247476"/>
    </source>
</evidence>
<evidence type="ECO:0000256" key="5">
    <source>
        <dbReference type="ARBA" id="ARBA00023004"/>
    </source>
</evidence>
<dbReference type="PANTHER" id="PTHR37823:SF2">
    <property type="entry name" value="CYTOCHROME C-550"/>
    <property type="match status" value="1"/>
</dbReference>
<comment type="caution">
    <text evidence="9">The sequence shown here is derived from an EMBL/GenBank/DDBJ whole genome shotgun (WGS) entry which is preliminary data.</text>
</comment>
<dbReference type="GO" id="GO:0009055">
    <property type="term" value="F:electron transfer activity"/>
    <property type="evidence" value="ECO:0007669"/>
    <property type="project" value="InterPro"/>
</dbReference>
<feature type="region of interest" description="Disordered" evidence="7">
    <location>
        <begin position="1"/>
        <end position="89"/>
    </location>
</feature>
<dbReference type="PROSITE" id="PS51007">
    <property type="entry name" value="CYTC"/>
    <property type="match status" value="1"/>
</dbReference>
<feature type="domain" description="Cytochrome c" evidence="8">
    <location>
        <begin position="87"/>
        <end position="162"/>
    </location>
</feature>
<dbReference type="GO" id="GO:0020037">
    <property type="term" value="F:heme binding"/>
    <property type="evidence" value="ECO:0007669"/>
    <property type="project" value="InterPro"/>
</dbReference>
<feature type="compositionally biased region" description="Basic and acidic residues" evidence="7">
    <location>
        <begin position="62"/>
        <end position="79"/>
    </location>
</feature>